<dbReference type="InterPro" id="IPR036390">
    <property type="entry name" value="WH_DNA-bd_sf"/>
</dbReference>
<organism evidence="5 6">
    <name type="scientific">Stappia indica</name>
    <dbReference type="NCBI Taxonomy" id="538381"/>
    <lineage>
        <taxon>Bacteria</taxon>
        <taxon>Pseudomonadati</taxon>
        <taxon>Pseudomonadota</taxon>
        <taxon>Alphaproteobacteria</taxon>
        <taxon>Hyphomicrobiales</taxon>
        <taxon>Stappiaceae</taxon>
        <taxon>Stappia</taxon>
    </lineage>
</organism>
<dbReference type="Gene3D" id="3.30.70.920">
    <property type="match status" value="1"/>
</dbReference>
<dbReference type="Gene3D" id="1.10.10.10">
    <property type="entry name" value="Winged helix-like DNA-binding domain superfamily/Winged helix DNA-binding domain"/>
    <property type="match status" value="1"/>
</dbReference>
<keyword evidence="2" id="KW-0238">DNA-binding</keyword>
<dbReference type="AlphaFoldDB" id="A0A285TIR9"/>
<dbReference type="InterPro" id="IPR000485">
    <property type="entry name" value="AsnC-type_HTH_dom"/>
</dbReference>
<keyword evidence="1" id="KW-0805">Transcription regulation</keyword>
<dbReference type="InterPro" id="IPR036388">
    <property type="entry name" value="WH-like_DNA-bd_sf"/>
</dbReference>
<feature type="domain" description="HTH asnC-type" evidence="4">
    <location>
        <begin position="4"/>
        <end position="65"/>
    </location>
</feature>
<dbReference type="SMART" id="SM00344">
    <property type="entry name" value="HTH_ASNC"/>
    <property type="match status" value="1"/>
</dbReference>
<evidence type="ECO:0000313" key="6">
    <source>
        <dbReference type="Proteomes" id="UP000219331"/>
    </source>
</evidence>
<dbReference type="GO" id="GO:0043565">
    <property type="term" value="F:sequence-specific DNA binding"/>
    <property type="evidence" value="ECO:0007669"/>
    <property type="project" value="InterPro"/>
</dbReference>
<dbReference type="SUPFAM" id="SSF46785">
    <property type="entry name" value="Winged helix' DNA-binding domain"/>
    <property type="match status" value="1"/>
</dbReference>
<dbReference type="Pfam" id="PF01037">
    <property type="entry name" value="AsnC_trans_reg"/>
    <property type="match status" value="1"/>
</dbReference>
<dbReference type="OrthoDB" id="9803143at2"/>
<gene>
    <name evidence="5" type="ORF">SAMN05421512_111207</name>
</gene>
<dbReference type="InterPro" id="IPR011008">
    <property type="entry name" value="Dimeric_a/b-barrel"/>
</dbReference>
<evidence type="ECO:0000256" key="1">
    <source>
        <dbReference type="ARBA" id="ARBA00023015"/>
    </source>
</evidence>
<dbReference type="InterPro" id="IPR019888">
    <property type="entry name" value="Tscrpt_reg_AsnC-like"/>
</dbReference>
<dbReference type="GO" id="GO:0005829">
    <property type="term" value="C:cytosol"/>
    <property type="evidence" value="ECO:0007669"/>
    <property type="project" value="TreeGrafter"/>
</dbReference>
<sequence length="154" mass="17209">MTELDPFDIRLLASLQHDAAVTNQQLGERIGLSASQVSRRRQRLEEEGVIRRYRADVDAGAVGFSVVAFVGVALNAHSRQNARRFRDLVRALPEVQEAHVLTGDMDYMLKVAVADLAALSRFINDELLPHEAVRNVRSSIAMETLKDDNRLPFA</sequence>
<dbReference type="STRING" id="538381.GCA_001696535_01642"/>
<accession>A0A285TIR9</accession>
<dbReference type="SUPFAM" id="SSF54909">
    <property type="entry name" value="Dimeric alpha+beta barrel"/>
    <property type="match status" value="1"/>
</dbReference>
<dbReference type="Pfam" id="PF13412">
    <property type="entry name" value="HTH_24"/>
    <property type="match status" value="1"/>
</dbReference>
<dbReference type="PRINTS" id="PR00033">
    <property type="entry name" value="HTHASNC"/>
</dbReference>
<name>A0A285TIR9_9HYPH</name>
<dbReference type="PANTHER" id="PTHR30154">
    <property type="entry name" value="LEUCINE-RESPONSIVE REGULATORY PROTEIN"/>
    <property type="match status" value="1"/>
</dbReference>
<keyword evidence="3" id="KW-0804">Transcription</keyword>
<dbReference type="EMBL" id="OBML01000011">
    <property type="protein sequence ID" value="SOC22018.1"/>
    <property type="molecule type" value="Genomic_DNA"/>
</dbReference>
<evidence type="ECO:0000256" key="3">
    <source>
        <dbReference type="ARBA" id="ARBA00023163"/>
    </source>
</evidence>
<dbReference type="GO" id="GO:0043200">
    <property type="term" value="P:response to amino acid"/>
    <property type="evidence" value="ECO:0007669"/>
    <property type="project" value="TreeGrafter"/>
</dbReference>
<evidence type="ECO:0000256" key="2">
    <source>
        <dbReference type="ARBA" id="ARBA00023125"/>
    </source>
</evidence>
<dbReference type="PANTHER" id="PTHR30154:SF46">
    <property type="entry name" value="TRANSCRIPTIONAL REGULATORY PROTEIN"/>
    <property type="match status" value="1"/>
</dbReference>
<dbReference type="RefSeq" id="WP_097176051.1">
    <property type="nucleotide sequence ID" value="NZ_OBML01000011.1"/>
</dbReference>
<dbReference type="Proteomes" id="UP000219331">
    <property type="component" value="Unassembled WGS sequence"/>
</dbReference>
<evidence type="ECO:0000313" key="5">
    <source>
        <dbReference type="EMBL" id="SOC22018.1"/>
    </source>
</evidence>
<evidence type="ECO:0000259" key="4">
    <source>
        <dbReference type="PROSITE" id="PS50956"/>
    </source>
</evidence>
<keyword evidence="6" id="KW-1185">Reference proteome</keyword>
<proteinExistence type="predicted"/>
<reference evidence="5 6" key="1">
    <citation type="submission" date="2017-08" db="EMBL/GenBank/DDBJ databases">
        <authorList>
            <person name="de Groot N.N."/>
        </authorList>
    </citation>
    <scope>NUCLEOTIDE SEQUENCE [LARGE SCALE GENOMIC DNA]</scope>
    <source>
        <strain evidence="5 6">USBA 352</strain>
    </source>
</reference>
<protein>
    <submittedName>
        <fullName evidence="5">Transcriptional regulator, AsnC family</fullName>
    </submittedName>
</protein>
<dbReference type="PROSITE" id="PS50956">
    <property type="entry name" value="HTH_ASNC_2"/>
    <property type="match status" value="1"/>
</dbReference>
<dbReference type="InterPro" id="IPR019887">
    <property type="entry name" value="Tscrpt_reg_AsnC/Lrp_C"/>
</dbReference>